<proteinExistence type="predicted"/>
<feature type="domain" description="DUF1618" evidence="1">
    <location>
        <begin position="214"/>
        <end position="342"/>
    </location>
</feature>
<accession>A0A835EPR4</accession>
<keyword evidence="3" id="KW-1185">Reference proteome</keyword>
<evidence type="ECO:0000259" key="1">
    <source>
        <dbReference type="Pfam" id="PF07762"/>
    </source>
</evidence>
<dbReference type="AlphaFoldDB" id="A0A835EPR4"/>
<evidence type="ECO:0000313" key="2">
    <source>
        <dbReference type="EMBL" id="KAF8704148.1"/>
    </source>
</evidence>
<dbReference type="OrthoDB" id="582405at2759"/>
<sequence>MHPPCAILERKVMFVSTGAPPAGGPSTGSASKEAAAAVGSQDQEIPIETILQAMRPVPAVHHPPELSRISMVRQMGGGGVHGGFISSTNKELVVLYAGDYRPGCSNTPSSGCYLVYDASSNSLQAVPQLPYSYSFRARGLGAAIVSHGSGNYVLAELLTSKTSGFPNGALYLWHWPSPNQGQWTLNSVGFPPQVLAPTFRIDMAFSYGDSCVCWVDLLTGVLICNLVKSPEPEFTLVPLPPGCSVDVSDRRRPRPRPQEFRTMGCVNGAIKFVAIVGFNENIDSKDLTMRSWTLSPDLEEWKAGNPLAVSDLWESESFRERNLPKVAPTFPVISTTESQVIYVMMNDVDRVPTRNFFGNVDFVDIVLKARYMLSLDPTRNKVLHSTKVFTDNMTSLTPEVVASEFSAYIYGSKGCQHLYPVITHHHRLPVELISMCGYRRFIFVV</sequence>
<dbReference type="EMBL" id="JACEFO010001776">
    <property type="protein sequence ID" value="KAF8704148.1"/>
    <property type="molecule type" value="Genomic_DNA"/>
</dbReference>
<protein>
    <recommendedName>
        <fullName evidence="1">DUF1618 domain-containing protein</fullName>
    </recommendedName>
</protein>
<organism evidence="2 3">
    <name type="scientific">Digitaria exilis</name>
    <dbReference type="NCBI Taxonomy" id="1010633"/>
    <lineage>
        <taxon>Eukaryota</taxon>
        <taxon>Viridiplantae</taxon>
        <taxon>Streptophyta</taxon>
        <taxon>Embryophyta</taxon>
        <taxon>Tracheophyta</taxon>
        <taxon>Spermatophyta</taxon>
        <taxon>Magnoliopsida</taxon>
        <taxon>Liliopsida</taxon>
        <taxon>Poales</taxon>
        <taxon>Poaceae</taxon>
        <taxon>PACMAD clade</taxon>
        <taxon>Panicoideae</taxon>
        <taxon>Panicodae</taxon>
        <taxon>Paniceae</taxon>
        <taxon>Anthephorinae</taxon>
        <taxon>Digitaria</taxon>
    </lineage>
</organism>
<comment type="caution">
    <text evidence="2">The sequence shown here is derived from an EMBL/GenBank/DDBJ whole genome shotgun (WGS) entry which is preliminary data.</text>
</comment>
<dbReference type="PANTHER" id="PTHR33086">
    <property type="entry name" value="OS05G0468200 PROTEIN-RELATED"/>
    <property type="match status" value="1"/>
</dbReference>
<dbReference type="Proteomes" id="UP000636709">
    <property type="component" value="Unassembled WGS sequence"/>
</dbReference>
<dbReference type="InterPro" id="IPR011676">
    <property type="entry name" value="DUF1618"/>
</dbReference>
<name>A0A835EPR4_9POAL</name>
<gene>
    <name evidence="2" type="ORF">HU200_031641</name>
</gene>
<dbReference type="Pfam" id="PF07762">
    <property type="entry name" value="DUF1618"/>
    <property type="match status" value="1"/>
</dbReference>
<reference evidence="2" key="1">
    <citation type="submission" date="2020-07" db="EMBL/GenBank/DDBJ databases">
        <title>Genome sequence and genetic diversity analysis of an under-domesticated orphan crop, white fonio (Digitaria exilis).</title>
        <authorList>
            <person name="Bennetzen J.L."/>
            <person name="Chen S."/>
            <person name="Ma X."/>
            <person name="Wang X."/>
            <person name="Yssel A.E.J."/>
            <person name="Chaluvadi S.R."/>
            <person name="Johnson M."/>
            <person name="Gangashetty P."/>
            <person name="Hamidou F."/>
            <person name="Sanogo M.D."/>
            <person name="Zwaenepoel A."/>
            <person name="Wallace J."/>
            <person name="Van De Peer Y."/>
            <person name="Van Deynze A."/>
        </authorList>
    </citation>
    <scope>NUCLEOTIDE SEQUENCE</scope>
    <source>
        <tissue evidence="2">Leaves</tissue>
    </source>
</reference>
<dbReference type="PANTHER" id="PTHR33086:SF62">
    <property type="entry name" value="OS01G0182100 PROTEIN"/>
    <property type="match status" value="1"/>
</dbReference>
<evidence type="ECO:0000313" key="3">
    <source>
        <dbReference type="Proteomes" id="UP000636709"/>
    </source>
</evidence>